<dbReference type="OrthoDB" id="6636498at2"/>
<protein>
    <submittedName>
        <fullName evidence="1">Uncharacterized protein</fullName>
    </submittedName>
</protein>
<gene>
    <name evidence="1" type="ORF">CLPU_9c00830</name>
</gene>
<evidence type="ECO:0000313" key="1">
    <source>
        <dbReference type="EMBL" id="KNF08187.1"/>
    </source>
</evidence>
<name>A0A0L0W9R1_GOTPU</name>
<keyword evidence="2" id="KW-1185">Reference proteome</keyword>
<reference evidence="2" key="1">
    <citation type="submission" date="2015-07" db="EMBL/GenBank/DDBJ databases">
        <title>Draft genome sequence of the purine-degrading Gottschalkia purinilyticum DSM 1384 (formerly Clostridium purinilyticum).</title>
        <authorList>
            <person name="Poehlein A."/>
            <person name="Schiel-Bengelsdorf B."/>
            <person name="Bengelsdorf F.R."/>
            <person name="Daniel R."/>
            <person name="Duerre P."/>
        </authorList>
    </citation>
    <scope>NUCLEOTIDE SEQUENCE [LARGE SCALE GENOMIC DNA]</scope>
    <source>
        <strain evidence="2">DSM 1384</strain>
    </source>
</reference>
<dbReference type="STRING" id="1503.CLPU_9c00830"/>
<comment type="caution">
    <text evidence="1">The sequence shown here is derived from an EMBL/GenBank/DDBJ whole genome shotgun (WGS) entry which is preliminary data.</text>
</comment>
<sequence length="54" mass="6667">MDKWKYIDIKGVTTINKLVGEFEIWALNKIPYEKFKIRFWETKRANMKEFLILE</sequence>
<dbReference type="AlphaFoldDB" id="A0A0L0W9R1"/>
<accession>A0A0L0W9R1</accession>
<dbReference type="Proteomes" id="UP000037267">
    <property type="component" value="Unassembled WGS sequence"/>
</dbReference>
<dbReference type="RefSeq" id="WP_157857721.1">
    <property type="nucleotide sequence ID" value="NZ_LGSS01000009.1"/>
</dbReference>
<organism evidence="1 2">
    <name type="scientific">Gottschalkia purinilytica</name>
    <name type="common">Clostridium purinilyticum</name>
    <dbReference type="NCBI Taxonomy" id="1503"/>
    <lineage>
        <taxon>Bacteria</taxon>
        <taxon>Bacillati</taxon>
        <taxon>Bacillota</taxon>
        <taxon>Tissierellia</taxon>
        <taxon>Tissierellales</taxon>
        <taxon>Gottschalkiaceae</taxon>
        <taxon>Gottschalkia</taxon>
    </lineage>
</organism>
<dbReference type="EMBL" id="LGSS01000009">
    <property type="protein sequence ID" value="KNF08187.1"/>
    <property type="molecule type" value="Genomic_DNA"/>
</dbReference>
<evidence type="ECO:0000313" key="2">
    <source>
        <dbReference type="Proteomes" id="UP000037267"/>
    </source>
</evidence>
<proteinExistence type="predicted"/>